<dbReference type="AlphaFoldDB" id="A0AAD8IN50"/>
<protein>
    <submittedName>
        <fullName evidence="2">Uncharacterized protein</fullName>
    </submittedName>
</protein>
<dbReference type="EMBL" id="JAUIZM010000004">
    <property type="protein sequence ID" value="KAK1386995.1"/>
    <property type="molecule type" value="Genomic_DNA"/>
</dbReference>
<evidence type="ECO:0000313" key="3">
    <source>
        <dbReference type="Proteomes" id="UP001237642"/>
    </source>
</evidence>
<gene>
    <name evidence="2" type="ORF">POM88_015173</name>
</gene>
<proteinExistence type="predicted"/>
<feature type="region of interest" description="Disordered" evidence="1">
    <location>
        <begin position="22"/>
        <end position="47"/>
    </location>
</feature>
<comment type="caution">
    <text evidence="2">The sequence shown here is derived from an EMBL/GenBank/DDBJ whole genome shotgun (WGS) entry which is preliminary data.</text>
</comment>
<keyword evidence="3" id="KW-1185">Reference proteome</keyword>
<evidence type="ECO:0000313" key="2">
    <source>
        <dbReference type="EMBL" id="KAK1386995.1"/>
    </source>
</evidence>
<organism evidence="2 3">
    <name type="scientific">Heracleum sosnowskyi</name>
    <dbReference type="NCBI Taxonomy" id="360622"/>
    <lineage>
        <taxon>Eukaryota</taxon>
        <taxon>Viridiplantae</taxon>
        <taxon>Streptophyta</taxon>
        <taxon>Embryophyta</taxon>
        <taxon>Tracheophyta</taxon>
        <taxon>Spermatophyta</taxon>
        <taxon>Magnoliopsida</taxon>
        <taxon>eudicotyledons</taxon>
        <taxon>Gunneridae</taxon>
        <taxon>Pentapetalae</taxon>
        <taxon>asterids</taxon>
        <taxon>campanulids</taxon>
        <taxon>Apiales</taxon>
        <taxon>Apiaceae</taxon>
        <taxon>Apioideae</taxon>
        <taxon>apioid superclade</taxon>
        <taxon>Tordylieae</taxon>
        <taxon>Tordyliinae</taxon>
        <taxon>Heracleum</taxon>
    </lineage>
</organism>
<reference evidence="2" key="1">
    <citation type="submission" date="2023-02" db="EMBL/GenBank/DDBJ databases">
        <title>Genome of toxic invasive species Heracleum sosnowskyi carries increased number of genes despite the absence of recent whole-genome duplications.</title>
        <authorList>
            <person name="Schelkunov M."/>
            <person name="Shtratnikova V."/>
            <person name="Makarenko M."/>
            <person name="Klepikova A."/>
            <person name="Omelchenko D."/>
            <person name="Novikova G."/>
            <person name="Obukhova E."/>
            <person name="Bogdanov V."/>
            <person name="Penin A."/>
            <person name="Logacheva M."/>
        </authorList>
    </citation>
    <scope>NUCLEOTIDE SEQUENCE</scope>
    <source>
        <strain evidence="2">Hsosn_3</strain>
        <tissue evidence="2">Leaf</tissue>
    </source>
</reference>
<dbReference type="Proteomes" id="UP001237642">
    <property type="component" value="Unassembled WGS sequence"/>
</dbReference>
<name>A0AAD8IN50_9APIA</name>
<reference evidence="2" key="2">
    <citation type="submission" date="2023-05" db="EMBL/GenBank/DDBJ databases">
        <authorList>
            <person name="Schelkunov M.I."/>
        </authorList>
    </citation>
    <scope>NUCLEOTIDE SEQUENCE</scope>
    <source>
        <strain evidence="2">Hsosn_3</strain>
        <tissue evidence="2">Leaf</tissue>
    </source>
</reference>
<sequence length="131" mass="14568">MRLMMTRILNVKKKKKVNLLHGPQTRSRANTATTTEKEAAEPGRTTQKEVTSSCCAKRLLKPTCSKLLKQSSNSGACGSVSDYLELRDRQKKGFLTPTTENVPESNVESIPEEETQAGNVFVSYFVLCKLE</sequence>
<evidence type="ECO:0000256" key="1">
    <source>
        <dbReference type="SAM" id="MobiDB-lite"/>
    </source>
</evidence>
<accession>A0AAD8IN50</accession>